<sequence>CQVSHTKFFSGMIDAMRVHNRALSQAEILYYYNQDAEQKGQKPFDLSILGKLFLEPFFYPDTDKAILSVTSRWAMPLAEGTTIVAELAAAGFVFDVGALGDLLGSAEPGRAISCLPFDVPLTDPVATASENRRLLEALHSQFMLIATAWHAAAGQDEGSTWREARLGDPTTSSRPEDRTVFTVRWDEARVLEFLHAELPTTAPQKVRDTLRDAESLDALMTELQVNLAEMEDAQDRLSAQQAAAERKKRMISVCGGEIDNSESGLADLFAHISAHVPDTSVCALDGFDLSAATLPQKAKKSRKGELKDRTKRTRAPGKARRNMEDLIGAAGEIHAFRWLQLKYGNEVITPANWVSAYSARAFPDNASCVDEGKGCDIVFTLNGRTYHIEVKSSEEDGTGFMLGTSEIRCAREIAQKRRRREREQYFVLKVDHALTSEPKFMLLPNPYDPAHQDRFVIVDDGARVSYRP</sequence>
<evidence type="ECO:0000256" key="2">
    <source>
        <dbReference type="SAM" id="MobiDB-lite"/>
    </source>
</evidence>
<gene>
    <name evidence="3" type="ORF">LCGC14_1894740</name>
</gene>
<keyword evidence="1" id="KW-0175">Coiled coil</keyword>
<dbReference type="InterPro" id="IPR013320">
    <property type="entry name" value="ConA-like_dom_sf"/>
</dbReference>
<comment type="caution">
    <text evidence="3">The sequence shown here is derived from an EMBL/GenBank/DDBJ whole genome shotgun (WGS) entry which is preliminary data.</text>
</comment>
<dbReference type="Gene3D" id="2.60.120.200">
    <property type="match status" value="1"/>
</dbReference>
<reference evidence="3" key="1">
    <citation type="journal article" date="2015" name="Nature">
        <title>Complex archaea that bridge the gap between prokaryotes and eukaryotes.</title>
        <authorList>
            <person name="Spang A."/>
            <person name="Saw J.H."/>
            <person name="Jorgensen S.L."/>
            <person name="Zaremba-Niedzwiedzka K."/>
            <person name="Martijn J."/>
            <person name="Lind A.E."/>
            <person name="van Eijk R."/>
            <person name="Schleper C."/>
            <person name="Guy L."/>
            <person name="Ettema T.J."/>
        </authorList>
    </citation>
    <scope>NUCLEOTIDE SEQUENCE</scope>
</reference>
<feature type="region of interest" description="Disordered" evidence="2">
    <location>
        <begin position="156"/>
        <end position="176"/>
    </location>
</feature>
<feature type="region of interest" description="Disordered" evidence="2">
    <location>
        <begin position="298"/>
        <end position="319"/>
    </location>
</feature>
<feature type="non-terminal residue" evidence="3">
    <location>
        <position position="1"/>
    </location>
</feature>
<feature type="coiled-coil region" evidence="1">
    <location>
        <begin position="213"/>
        <end position="250"/>
    </location>
</feature>
<evidence type="ECO:0000256" key="1">
    <source>
        <dbReference type="SAM" id="Coils"/>
    </source>
</evidence>
<dbReference type="AlphaFoldDB" id="A0A0F9IC90"/>
<organism evidence="3">
    <name type="scientific">marine sediment metagenome</name>
    <dbReference type="NCBI Taxonomy" id="412755"/>
    <lineage>
        <taxon>unclassified sequences</taxon>
        <taxon>metagenomes</taxon>
        <taxon>ecological metagenomes</taxon>
    </lineage>
</organism>
<name>A0A0F9IC90_9ZZZZ</name>
<protein>
    <submittedName>
        <fullName evidence="3">Uncharacterized protein</fullName>
    </submittedName>
</protein>
<dbReference type="SUPFAM" id="SSF49899">
    <property type="entry name" value="Concanavalin A-like lectins/glucanases"/>
    <property type="match status" value="1"/>
</dbReference>
<proteinExistence type="predicted"/>
<accession>A0A0F9IC90</accession>
<evidence type="ECO:0000313" key="3">
    <source>
        <dbReference type="EMBL" id="KKL91435.1"/>
    </source>
</evidence>
<feature type="compositionally biased region" description="Basic residues" evidence="2">
    <location>
        <begin position="309"/>
        <end position="319"/>
    </location>
</feature>
<dbReference type="EMBL" id="LAZR01019731">
    <property type="protein sequence ID" value="KKL91435.1"/>
    <property type="molecule type" value="Genomic_DNA"/>
</dbReference>